<dbReference type="Pfam" id="PF00005">
    <property type="entry name" value="ABC_tran"/>
    <property type="match status" value="1"/>
</dbReference>
<feature type="domain" description="ABC transmembrane type-1" evidence="9">
    <location>
        <begin position="16"/>
        <end position="259"/>
    </location>
</feature>
<evidence type="ECO:0000256" key="1">
    <source>
        <dbReference type="ARBA" id="ARBA00004651"/>
    </source>
</evidence>
<reference evidence="10 11" key="1">
    <citation type="journal article" date="2019" name="Int. J. Syst. Evol. Microbiol.">
        <title>The Global Catalogue of Microorganisms (GCM) 10K type strain sequencing project: providing services to taxonomists for standard genome sequencing and annotation.</title>
        <authorList>
            <consortium name="The Broad Institute Genomics Platform"/>
            <consortium name="The Broad Institute Genome Sequencing Center for Infectious Disease"/>
            <person name="Wu L."/>
            <person name="Ma J."/>
        </authorList>
    </citation>
    <scope>NUCLEOTIDE SEQUENCE [LARGE SCALE GENOMIC DNA]</scope>
    <source>
        <strain evidence="10 11">JCM 15749</strain>
    </source>
</reference>
<feature type="transmembrane region" description="Helical" evidence="7">
    <location>
        <begin position="132"/>
        <end position="151"/>
    </location>
</feature>
<dbReference type="InterPro" id="IPR011527">
    <property type="entry name" value="ABC1_TM_dom"/>
</dbReference>
<keyword evidence="5 7" id="KW-1133">Transmembrane helix</keyword>
<keyword evidence="4" id="KW-0067">ATP-binding</keyword>
<evidence type="ECO:0008006" key="12">
    <source>
        <dbReference type="Google" id="ProtNLM"/>
    </source>
</evidence>
<dbReference type="InterPro" id="IPR003593">
    <property type="entry name" value="AAA+_ATPase"/>
</dbReference>
<dbReference type="PROSITE" id="PS00211">
    <property type="entry name" value="ABC_TRANSPORTER_1"/>
    <property type="match status" value="1"/>
</dbReference>
<dbReference type="SMART" id="SM00382">
    <property type="entry name" value="AAA"/>
    <property type="match status" value="1"/>
</dbReference>
<dbReference type="SUPFAM" id="SSF90123">
    <property type="entry name" value="ABC transporter transmembrane region"/>
    <property type="match status" value="1"/>
</dbReference>
<comment type="subcellular location">
    <subcellularLocation>
        <location evidence="1">Cell membrane</location>
        <topology evidence="1">Multi-pass membrane protein</topology>
    </subcellularLocation>
</comment>
<evidence type="ECO:0000259" key="8">
    <source>
        <dbReference type="PROSITE" id="PS50893"/>
    </source>
</evidence>
<feature type="transmembrane region" description="Helical" evidence="7">
    <location>
        <begin position="157"/>
        <end position="174"/>
    </location>
</feature>
<evidence type="ECO:0000313" key="10">
    <source>
        <dbReference type="EMBL" id="GAA2079064.1"/>
    </source>
</evidence>
<evidence type="ECO:0000256" key="7">
    <source>
        <dbReference type="SAM" id="Phobius"/>
    </source>
</evidence>
<dbReference type="EMBL" id="BAAAPY010000006">
    <property type="protein sequence ID" value="GAA2079064.1"/>
    <property type="molecule type" value="Genomic_DNA"/>
</dbReference>
<evidence type="ECO:0000313" key="11">
    <source>
        <dbReference type="Proteomes" id="UP001501480"/>
    </source>
</evidence>
<name>A0ABN2W3U6_9ACTN</name>
<dbReference type="PROSITE" id="PS50929">
    <property type="entry name" value="ABC_TM1F"/>
    <property type="match status" value="1"/>
</dbReference>
<dbReference type="Proteomes" id="UP001501480">
    <property type="component" value="Unassembled WGS sequence"/>
</dbReference>
<proteinExistence type="predicted"/>
<evidence type="ECO:0000256" key="3">
    <source>
        <dbReference type="ARBA" id="ARBA00022741"/>
    </source>
</evidence>
<keyword evidence="11" id="KW-1185">Reference proteome</keyword>
<dbReference type="SUPFAM" id="SSF52540">
    <property type="entry name" value="P-loop containing nucleoside triphosphate hydrolases"/>
    <property type="match status" value="1"/>
</dbReference>
<keyword evidence="3" id="KW-0547">Nucleotide-binding</keyword>
<dbReference type="InterPro" id="IPR039421">
    <property type="entry name" value="Type_1_exporter"/>
</dbReference>
<dbReference type="NCBIfam" id="TIGR02868">
    <property type="entry name" value="CydC"/>
    <property type="match status" value="1"/>
</dbReference>
<dbReference type="Gene3D" id="1.20.1560.10">
    <property type="entry name" value="ABC transporter type 1, transmembrane domain"/>
    <property type="match status" value="1"/>
</dbReference>
<keyword evidence="6 7" id="KW-0472">Membrane</keyword>
<dbReference type="InterPro" id="IPR014223">
    <property type="entry name" value="ABC_CydC/D"/>
</dbReference>
<dbReference type="InterPro" id="IPR027417">
    <property type="entry name" value="P-loop_NTPase"/>
</dbReference>
<dbReference type="InterPro" id="IPR036640">
    <property type="entry name" value="ABC1_TM_sf"/>
</dbReference>
<dbReference type="PANTHER" id="PTHR24221:SF590">
    <property type="entry name" value="COMPONENT LINKED WITH THE ASSEMBLY OF CYTOCHROME' TRANSPORT TRANSMEMBRANE ATP-BINDING PROTEIN ABC TRANSPORTER CYDD-RELATED"/>
    <property type="match status" value="1"/>
</dbReference>
<evidence type="ECO:0000256" key="5">
    <source>
        <dbReference type="ARBA" id="ARBA00022989"/>
    </source>
</evidence>
<evidence type="ECO:0000256" key="2">
    <source>
        <dbReference type="ARBA" id="ARBA00022692"/>
    </source>
</evidence>
<dbReference type="RefSeq" id="WP_344327369.1">
    <property type="nucleotide sequence ID" value="NZ_BAAAPY010000006.1"/>
</dbReference>
<gene>
    <name evidence="10" type="ORF">GCM10009821_18890</name>
</gene>
<protein>
    <recommendedName>
        <fullName evidence="12">Thiol reductant ABC exporter subunit CydC</fullName>
    </recommendedName>
</protein>
<dbReference type="Gene3D" id="3.40.50.300">
    <property type="entry name" value="P-loop containing nucleotide triphosphate hydrolases"/>
    <property type="match status" value="1"/>
</dbReference>
<dbReference type="InterPro" id="IPR017871">
    <property type="entry name" value="ABC_transporter-like_CS"/>
</dbReference>
<sequence>MSRESRRRLGAGARTVLATGLAAGAQVSSVALLLTSGWLVVRAAEQPPVLYLLVAVTSVRMFGVSRAVLRYAERLVSHDVALERAVEARVGAYRALDRAAPAGLAGLRHGEVVQRVVQDVERTQDRLLRVRLPWTSAAATTTLLVAVTAWLLPAAGLVLALQALLVAVIVRWVLPRTRGRSSAGLELTQEDRLAGRVTELTRTAPDLLAYGSSRERAEQAHAVVDAMARLDRGDTGWQGRGTALVLASTALSLLAVVVLVPGASVPASVVGVLVLAPLGLAEVLESLVEAERHRPAVEAAQRRLDALETIGVPVATAGRRTASTEALRMQDLVVGWAGRPAPGAACGLTATLPRGQVLLVTGPSGSGKSTLAATLLGFLPPVSGRVGGVDPCRIGLLAQDETVLDTTVRENLRVADPGADDEAMLAVLDRAGLGTFVRSLPQGLDTAVGESGSRLSGGERQRLALARLLLADHDVLVLDEPTEHLDAPTAAALLDDLARLVPAHSLVVVTHSPAVVDRFAGAHRLHLEVPRPAGVDHADAALASSPPSAT</sequence>
<organism evidence="10 11">
    <name type="scientific">Aeromicrobium halocynthiae</name>
    <dbReference type="NCBI Taxonomy" id="560557"/>
    <lineage>
        <taxon>Bacteria</taxon>
        <taxon>Bacillati</taxon>
        <taxon>Actinomycetota</taxon>
        <taxon>Actinomycetes</taxon>
        <taxon>Propionibacteriales</taxon>
        <taxon>Nocardioidaceae</taxon>
        <taxon>Aeromicrobium</taxon>
    </lineage>
</organism>
<evidence type="ECO:0000259" key="9">
    <source>
        <dbReference type="PROSITE" id="PS50929"/>
    </source>
</evidence>
<evidence type="ECO:0000256" key="4">
    <source>
        <dbReference type="ARBA" id="ARBA00022840"/>
    </source>
</evidence>
<feature type="domain" description="ABC transporter" evidence="8">
    <location>
        <begin position="327"/>
        <end position="545"/>
    </location>
</feature>
<evidence type="ECO:0000256" key="6">
    <source>
        <dbReference type="ARBA" id="ARBA00023136"/>
    </source>
</evidence>
<dbReference type="PROSITE" id="PS50893">
    <property type="entry name" value="ABC_TRANSPORTER_2"/>
    <property type="match status" value="1"/>
</dbReference>
<comment type="caution">
    <text evidence="10">The sequence shown here is derived from an EMBL/GenBank/DDBJ whole genome shotgun (WGS) entry which is preliminary data.</text>
</comment>
<dbReference type="InterPro" id="IPR003439">
    <property type="entry name" value="ABC_transporter-like_ATP-bd"/>
</dbReference>
<keyword evidence="2 7" id="KW-0812">Transmembrane</keyword>
<dbReference type="PANTHER" id="PTHR24221">
    <property type="entry name" value="ATP-BINDING CASSETTE SUB-FAMILY B"/>
    <property type="match status" value="1"/>
</dbReference>
<accession>A0ABN2W3U6</accession>
<feature type="transmembrane region" description="Helical" evidence="7">
    <location>
        <begin position="242"/>
        <end position="260"/>
    </location>
</feature>
<feature type="transmembrane region" description="Helical" evidence="7">
    <location>
        <begin position="48"/>
        <end position="69"/>
    </location>
</feature>